<reference evidence="1 2" key="1">
    <citation type="submission" date="2019-02" db="EMBL/GenBank/DDBJ databases">
        <title>Investigation of anaerobic lignin degradation for improved lignocellulosic biofuels.</title>
        <authorList>
            <person name="Deangelis K."/>
        </authorList>
    </citation>
    <scope>NUCLEOTIDE SEQUENCE [LARGE SCALE GENOMIC DNA]</scope>
    <source>
        <strain evidence="1 2">159R</strain>
    </source>
</reference>
<dbReference type="Proteomes" id="UP000294555">
    <property type="component" value="Unassembled WGS sequence"/>
</dbReference>
<evidence type="ECO:0000313" key="1">
    <source>
        <dbReference type="EMBL" id="TCL03856.1"/>
    </source>
</evidence>
<comment type="caution">
    <text evidence="1">The sequence shown here is derived from an EMBL/GenBank/DDBJ whole genome shotgun (WGS) entry which is preliminary data.</text>
</comment>
<protein>
    <submittedName>
        <fullName evidence="1">Uncharacterized protein</fullName>
    </submittedName>
</protein>
<evidence type="ECO:0000313" key="2">
    <source>
        <dbReference type="Proteomes" id="UP000294555"/>
    </source>
</evidence>
<organism evidence="1 2">
    <name type="scientific">Sodalis ligni</name>
    <dbReference type="NCBI Taxonomy" id="2697027"/>
    <lineage>
        <taxon>Bacteria</taxon>
        <taxon>Pseudomonadati</taxon>
        <taxon>Pseudomonadota</taxon>
        <taxon>Gammaproteobacteria</taxon>
        <taxon>Enterobacterales</taxon>
        <taxon>Bruguierivoracaceae</taxon>
        <taxon>Sodalis</taxon>
    </lineage>
</organism>
<dbReference type="EMBL" id="SJOI01000001">
    <property type="protein sequence ID" value="TCL03856.1"/>
    <property type="molecule type" value="Genomic_DNA"/>
</dbReference>
<proteinExistence type="predicted"/>
<dbReference type="AlphaFoldDB" id="A0A4R1NGM0"/>
<gene>
    <name evidence="1" type="ORF">EZJ58_1946</name>
</gene>
<sequence>MPKNNNIVLTILIKLMKTIFLDKENVIPAFHLMIES</sequence>
<name>A0A4R1NGM0_9GAMM</name>
<accession>A0A4R1NGM0</accession>
<keyword evidence="2" id="KW-1185">Reference proteome</keyword>